<comment type="catalytic activity">
    <reaction evidence="4 5">
        <text>O-phospho-L-tyrosyl-[protein] + H2O = L-tyrosyl-[protein] + phosphate</text>
        <dbReference type="Rhea" id="RHEA:10684"/>
        <dbReference type="Rhea" id="RHEA-COMP:10136"/>
        <dbReference type="Rhea" id="RHEA-COMP:20101"/>
        <dbReference type="ChEBI" id="CHEBI:15377"/>
        <dbReference type="ChEBI" id="CHEBI:43474"/>
        <dbReference type="ChEBI" id="CHEBI:46858"/>
        <dbReference type="ChEBI" id="CHEBI:61978"/>
        <dbReference type="EC" id="3.1.3.48"/>
    </reaction>
</comment>
<evidence type="ECO:0000256" key="2">
    <source>
        <dbReference type="ARBA" id="ARBA00022801"/>
    </source>
</evidence>
<proteinExistence type="inferred from homology"/>
<dbReference type="Gene3D" id="3.20.20.140">
    <property type="entry name" value="Metal-dependent hydrolases"/>
    <property type="match status" value="1"/>
</dbReference>
<dbReference type="Proteomes" id="UP001596990">
    <property type="component" value="Unassembled WGS sequence"/>
</dbReference>
<protein>
    <recommendedName>
        <fullName evidence="5">Tyrosine-protein phosphatase</fullName>
        <ecNumber evidence="5">3.1.3.48</ecNumber>
    </recommendedName>
</protein>
<evidence type="ECO:0000256" key="1">
    <source>
        <dbReference type="ARBA" id="ARBA00005750"/>
    </source>
</evidence>
<organism evidence="6 7">
    <name type="scientific">Thalassobacillus hwangdonensis</name>
    <dbReference type="NCBI Taxonomy" id="546108"/>
    <lineage>
        <taxon>Bacteria</taxon>
        <taxon>Bacillati</taxon>
        <taxon>Bacillota</taxon>
        <taxon>Bacilli</taxon>
        <taxon>Bacillales</taxon>
        <taxon>Bacillaceae</taxon>
        <taxon>Thalassobacillus</taxon>
    </lineage>
</organism>
<dbReference type="PIRSF" id="PIRSF016557">
    <property type="entry name" value="Caps_synth_CpsB"/>
    <property type="match status" value="1"/>
</dbReference>
<gene>
    <name evidence="6" type="ORF">ACFQ2J_13335</name>
</gene>
<dbReference type="PANTHER" id="PTHR39181:SF1">
    <property type="entry name" value="TYROSINE-PROTEIN PHOSPHATASE YWQE"/>
    <property type="match status" value="1"/>
</dbReference>
<keyword evidence="3 5" id="KW-0904">Protein phosphatase</keyword>
<comment type="similarity">
    <text evidence="1 5">Belongs to the metallo-dependent hydrolases superfamily. CpsB/CapC family.</text>
</comment>
<keyword evidence="7" id="KW-1185">Reference proteome</keyword>
<evidence type="ECO:0000256" key="4">
    <source>
        <dbReference type="ARBA" id="ARBA00051722"/>
    </source>
</evidence>
<dbReference type="EMBL" id="JBHTKL010000005">
    <property type="protein sequence ID" value="MFD1020164.1"/>
    <property type="molecule type" value="Genomic_DNA"/>
</dbReference>
<dbReference type="Pfam" id="PF19567">
    <property type="entry name" value="CpsB_CapC"/>
    <property type="match status" value="1"/>
</dbReference>
<dbReference type="PANTHER" id="PTHR39181">
    <property type="entry name" value="TYROSINE-PROTEIN PHOSPHATASE YWQE"/>
    <property type="match status" value="1"/>
</dbReference>
<evidence type="ECO:0000313" key="6">
    <source>
        <dbReference type="EMBL" id="MFD1020164.1"/>
    </source>
</evidence>
<evidence type="ECO:0000256" key="5">
    <source>
        <dbReference type="PIRNR" id="PIRNR016557"/>
    </source>
</evidence>
<dbReference type="SUPFAM" id="SSF89550">
    <property type="entry name" value="PHP domain-like"/>
    <property type="match status" value="1"/>
</dbReference>
<dbReference type="InterPro" id="IPR016195">
    <property type="entry name" value="Pol/histidinol_Pase-like"/>
</dbReference>
<accession>A0ABW3L3V8</accession>
<reference evidence="7" key="1">
    <citation type="journal article" date="2019" name="Int. J. Syst. Evol. Microbiol.">
        <title>The Global Catalogue of Microorganisms (GCM) 10K type strain sequencing project: providing services to taxonomists for standard genome sequencing and annotation.</title>
        <authorList>
            <consortium name="The Broad Institute Genomics Platform"/>
            <consortium name="The Broad Institute Genome Sequencing Center for Infectious Disease"/>
            <person name="Wu L."/>
            <person name="Ma J."/>
        </authorList>
    </citation>
    <scope>NUCLEOTIDE SEQUENCE [LARGE SCALE GENOMIC DNA]</scope>
    <source>
        <strain evidence="7">CCUG 56607</strain>
    </source>
</reference>
<comment type="caution">
    <text evidence="6">The sequence shown here is derived from an EMBL/GenBank/DDBJ whole genome shotgun (WGS) entry which is preliminary data.</text>
</comment>
<evidence type="ECO:0000313" key="7">
    <source>
        <dbReference type="Proteomes" id="UP001596990"/>
    </source>
</evidence>
<name>A0ABW3L3V8_9BACI</name>
<dbReference type="EC" id="3.1.3.48" evidence="5"/>
<evidence type="ECO:0000256" key="3">
    <source>
        <dbReference type="ARBA" id="ARBA00022912"/>
    </source>
</evidence>
<sequence>MIDIHCHILPGVDDGAQTLEDSLAMAREASKQGVDTIVATPHHRNGQFDNPRLQIFHQVQDLNEELERAGIPVKILSGQETRINGEMVEDLESEELLPLNVTSKYVFVELPSDQVPHYTKQVLYDMQMAGYKPVIVHPERNKKIVEQPDLLYQFVKNGAFAQVTAASVAGKFGKNIQKFSHQLIENNLVHLVASDAHNTKRRGFYMKEAFDEIRKKHGTGMVYQLSENAHFVINGEVVSTDIPARVKTKKILGIF</sequence>
<keyword evidence="2 5" id="KW-0378">Hydrolase</keyword>
<dbReference type="InterPro" id="IPR016667">
    <property type="entry name" value="Caps_polysacc_synth_CpsB/CapC"/>
</dbReference>
<dbReference type="RefSeq" id="WP_386061277.1">
    <property type="nucleotide sequence ID" value="NZ_JBHTKL010000005.1"/>
</dbReference>